<evidence type="ECO:0000313" key="2">
    <source>
        <dbReference type="Proteomes" id="UP001242841"/>
    </source>
</evidence>
<organism evidence="1 2">
    <name type="scientific">Rhodococcus phage Trogglehumper</name>
    <dbReference type="NCBI Taxonomy" id="3038381"/>
    <lineage>
        <taxon>Viruses</taxon>
        <taxon>Duplodnaviria</taxon>
        <taxon>Heunggongvirae</taxon>
        <taxon>Uroviricota</taxon>
        <taxon>Caudoviricetes</taxon>
        <taxon>Caudoviricetes incertae sedis</taxon>
        <taxon>Trogglehumpervirus</taxon>
        <taxon>Trogglehumpervirus trogglehumper</taxon>
    </lineage>
</organism>
<protein>
    <submittedName>
        <fullName evidence="1">Minor tail protein</fullName>
    </submittedName>
</protein>
<accession>A0AAF0GIG9</accession>
<name>A0AAF0GIG9_9CAUD</name>
<dbReference type="Proteomes" id="UP001242841">
    <property type="component" value="Segment"/>
</dbReference>
<sequence>MSKVNTARTLADKMKAVAREAIEELRPSESIATVQMLPDGVTVGIDTAKRKAYVLIQGDTTPVWLPYMGVAPSTLGQEVKVGGGRHDRHIIDVKGTTGQEAALNEEVRKSEPAICGVKLVANFSVPGGGIPKRIPFTTSTVDLGTALEFDSANAAITCLEPGWFECWFATANDGGDGGDQTNYGHAFYMAVLPYGGTQFDIGETRTDVMRDSSGQILEPVHLNKGDKVYMNTYTPLNNVLKATCTRLTVKLTRRD</sequence>
<proteinExistence type="predicted"/>
<keyword evidence="2" id="KW-1185">Reference proteome</keyword>
<gene>
    <name evidence="1" type="primary">47</name>
    <name evidence="1" type="ORF">SEA_TROGGLEHUMPER_47</name>
</gene>
<dbReference type="EMBL" id="OQ709222">
    <property type="protein sequence ID" value="WGH21931.1"/>
    <property type="molecule type" value="Genomic_DNA"/>
</dbReference>
<evidence type="ECO:0000313" key="1">
    <source>
        <dbReference type="EMBL" id="WGH21931.1"/>
    </source>
</evidence>
<reference evidence="1" key="1">
    <citation type="submission" date="2023-03" db="EMBL/GenBank/DDBJ databases">
        <authorList>
            <person name="Aguilar E."/>
            <person name="Antigua R."/>
            <person name="Antonino C."/>
            <person name="Bisram R."/>
            <person name="Chen J."/>
            <person name="Davilmar B."/>
            <person name="Del R.K."/>
            <person name="Germosen J."/>
            <person name="Hernandez J."/>
            <person name="Kelloggs L."/>
            <person name="Lema C."/>
            <person name="Li J."/>
            <person name="Melendez A."/>
            <person name="Mohammed I."/>
            <person name="Ryan A."/>
            <person name="Singh S."/>
            <person name="Tariq H."/>
            <person name="Golebiewska U.P."/>
            <person name="Russell D.A."/>
            <person name="Jacobs-Sera D."/>
            <person name="Hatfull G.F."/>
        </authorList>
    </citation>
    <scope>NUCLEOTIDE SEQUENCE</scope>
</reference>